<protein>
    <submittedName>
        <fullName evidence="4">DUF1510 family protein</fullName>
    </submittedName>
</protein>
<dbReference type="Proteomes" id="UP001601059">
    <property type="component" value="Unassembled WGS sequence"/>
</dbReference>
<feature type="compositionally biased region" description="Low complexity" evidence="1">
    <location>
        <begin position="56"/>
        <end position="65"/>
    </location>
</feature>
<keyword evidence="5" id="KW-1185">Reference proteome</keyword>
<feature type="region of interest" description="Disordered" evidence="1">
    <location>
        <begin position="48"/>
        <end position="140"/>
    </location>
</feature>
<feature type="domain" description="DUF1510" evidence="3">
    <location>
        <begin position="131"/>
        <end position="220"/>
    </location>
</feature>
<accession>A0ABW6KGH2</accession>
<evidence type="ECO:0000259" key="3">
    <source>
        <dbReference type="Pfam" id="PF07423"/>
    </source>
</evidence>
<proteinExistence type="predicted"/>
<evidence type="ECO:0000313" key="4">
    <source>
        <dbReference type="EMBL" id="MFE8703261.1"/>
    </source>
</evidence>
<dbReference type="Pfam" id="PF07423">
    <property type="entry name" value="DUF1510"/>
    <property type="match status" value="1"/>
</dbReference>
<evidence type="ECO:0000256" key="1">
    <source>
        <dbReference type="SAM" id="MobiDB-lite"/>
    </source>
</evidence>
<evidence type="ECO:0000313" key="5">
    <source>
        <dbReference type="Proteomes" id="UP001601059"/>
    </source>
</evidence>
<sequence>MQSGFNQSRYDQRSKKRKSNIILNSLIGVVVLLIGIVSATIFLGEDEEASTKVKNSAENNETTEQATDDEETEETNSTDEDTSTDEESNSETETVEESDSNTEDTDSSESGHSETEVITEGSEDPNVLNTIVDPSWQPVGTTQTGEHVNVYGGVDWDEMVKAISYATDIPVDNMTIHFLGNNGHNKSVGTVYPKGKQNIYRVYIEWVDGQGWKPTKVEELAEIIQEEDPDQE</sequence>
<dbReference type="RefSeq" id="WP_389363640.1">
    <property type="nucleotide sequence ID" value="NZ_JBIACK010000014.1"/>
</dbReference>
<keyword evidence="2" id="KW-0812">Transmembrane</keyword>
<dbReference type="InterPro" id="IPR009988">
    <property type="entry name" value="DUF1510"/>
</dbReference>
<organism evidence="4 5">
    <name type="scientific">Cytobacillus spartinae</name>
    <dbReference type="NCBI Taxonomy" id="3299023"/>
    <lineage>
        <taxon>Bacteria</taxon>
        <taxon>Bacillati</taxon>
        <taxon>Bacillota</taxon>
        <taxon>Bacilli</taxon>
        <taxon>Bacillales</taxon>
        <taxon>Bacillaceae</taxon>
        <taxon>Cytobacillus</taxon>
    </lineage>
</organism>
<dbReference type="EMBL" id="JBIACK010000014">
    <property type="protein sequence ID" value="MFE8703261.1"/>
    <property type="molecule type" value="Genomic_DNA"/>
</dbReference>
<gene>
    <name evidence="4" type="ORF">ACFYKX_22020</name>
</gene>
<keyword evidence="2" id="KW-0472">Membrane</keyword>
<reference evidence="4 5" key="1">
    <citation type="submission" date="2024-08" db="EMBL/GenBank/DDBJ databases">
        <title>Two novel Cytobacillus novel species.</title>
        <authorList>
            <person name="Liu G."/>
        </authorList>
    </citation>
    <scope>NUCLEOTIDE SEQUENCE [LARGE SCALE GENOMIC DNA]</scope>
    <source>
        <strain evidence="4 5">FJAT-54145</strain>
    </source>
</reference>
<comment type="caution">
    <text evidence="4">The sequence shown here is derived from an EMBL/GenBank/DDBJ whole genome shotgun (WGS) entry which is preliminary data.</text>
</comment>
<keyword evidence="2" id="KW-1133">Transmembrane helix</keyword>
<feature type="transmembrane region" description="Helical" evidence="2">
    <location>
        <begin position="21"/>
        <end position="44"/>
    </location>
</feature>
<evidence type="ECO:0000256" key="2">
    <source>
        <dbReference type="SAM" id="Phobius"/>
    </source>
</evidence>
<feature type="compositionally biased region" description="Acidic residues" evidence="1">
    <location>
        <begin position="66"/>
        <end position="107"/>
    </location>
</feature>
<name>A0ABW6KGH2_9BACI</name>